<protein>
    <recommendedName>
        <fullName evidence="11">Permease</fullName>
    </recommendedName>
</protein>
<feature type="transmembrane region" description="Helical" evidence="8">
    <location>
        <begin position="258"/>
        <end position="278"/>
    </location>
</feature>
<name>A0A2T6BW33_9BACL</name>
<evidence type="ECO:0000256" key="7">
    <source>
        <dbReference type="SAM" id="MobiDB-lite"/>
    </source>
</evidence>
<comment type="subcellular location">
    <subcellularLocation>
        <location evidence="1">Cell membrane</location>
        <topology evidence="1">Multi-pass membrane protein</topology>
    </subcellularLocation>
</comment>
<organism evidence="9 10">
    <name type="scientific">Melghirimyces profundicolus</name>
    <dbReference type="NCBI Taxonomy" id="1242148"/>
    <lineage>
        <taxon>Bacteria</taxon>
        <taxon>Bacillati</taxon>
        <taxon>Bacillota</taxon>
        <taxon>Bacilli</taxon>
        <taxon>Bacillales</taxon>
        <taxon>Thermoactinomycetaceae</taxon>
        <taxon>Melghirimyces</taxon>
    </lineage>
</organism>
<feature type="transmembrane region" description="Helical" evidence="8">
    <location>
        <begin position="290"/>
        <end position="310"/>
    </location>
</feature>
<comment type="caution">
    <text evidence="9">The sequence shown here is derived from an EMBL/GenBank/DDBJ whole genome shotgun (WGS) entry which is preliminary data.</text>
</comment>
<evidence type="ECO:0000256" key="8">
    <source>
        <dbReference type="SAM" id="Phobius"/>
    </source>
</evidence>
<evidence type="ECO:0000256" key="1">
    <source>
        <dbReference type="ARBA" id="ARBA00004651"/>
    </source>
</evidence>
<feature type="region of interest" description="Disordered" evidence="7">
    <location>
        <begin position="214"/>
        <end position="233"/>
    </location>
</feature>
<feature type="transmembrane region" description="Helical" evidence="8">
    <location>
        <begin position="153"/>
        <end position="175"/>
    </location>
</feature>
<dbReference type="PANTHER" id="PTHR34184">
    <property type="entry name" value="UPF0718 PROTEIN YCGR"/>
    <property type="match status" value="1"/>
</dbReference>
<evidence type="ECO:0000256" key="2">
    <source>
        <dbReference type="ARBA" id="ARBA00006386"/>
    </source>
</evidence>
<feature type="transmembrane region" description="Helical" evidence="8">
    <location>
        <begin position="33"/>
        <end position="54"/>
    </location>
</feature>
<feature type="transmembrane region" description="Helical" evidence="8">
    <location>
        <begin position="346"/>
        <end position="367"/>
    </location>
</feature>
<evidence type="ECO:0000256" key="5">
    <source>
        <dbReference type="ARBA" id="ARBA00022989"/>
    </source>
</evidence>
<dbReference type="GO" id="GO:0005886">
    <property type="term" value="C:plasma membrane"/>
    <property type="evidence" value="ECO:0007669"/>
    <property type="project" value="UniProtKB-SubCell"/>
</dbReference>
<dbReference type="Proteomes" id="UP000244240">
    <property type="component" value="Unassembled WGS sequence"/>
</dbReference>
<accession>A0A2T6BW33</accession>
<dbReference type="PANTHER" id="PTHR34184:SF4">
    <property type="entry name" value="UPF0718 PROTEIN YCGR"/>
    <property type="match status" value="1"/>
</dbReference>
<dbReference type="EMBL" id="QBKR01000009">
    <property type="protein sequence ID" value="PTX60294.1"/>
    <property type="molecule type" value="Genomic_DNA"/>
</dbReference>
<evidence type="ECO:0000313" key="9">
    <source>
        <dbReference type="EMBL" id="PTX60294.1"/>
    </source>
</evidence>
<keyword evidence="6 8" id="KW-0472">Membrane</keyword>
<keyword evidence="3" id="KW-1003">Cell membrane</keyword>
<dbReference type="AlphaFoldDB" id="A0A2T6BW33"/>
<keyword evidence="4 8" id="KW-0812">Transmembrane</keyword>
<sequence>MMMTITGSKSDRTGINLSKSDGRCKMARWIRNWSAEIGGFAVLLLFFWLIQGGIETLYGLKFPSLTVSVEVETVTTLFLSIFIEGIPFILMGVLVSGLIQVYVREELIWRLVPKKRILSIPMASLLGLLLPVCECGIVPVTRRLIQKGLPPHTAFTFLLSAPVVNPITIVSTYIAFGFDWGITLSRLALAGIIACTMGWVFSWFLKGSPLRPDGKEDENHPCQEPACNHHAHSRRHREDRLGHALYHAVFEFMDMGKYFVAGAMVAALFQTVIGLSAIRDFAQNEWITVLLMMGLAFGLSLCSSADAFVAASFRNALPTTSLLAFLVFGPMMDLKNLFMMVGSFRLRVIGIFFGGTSLLTLTAIIAWKAFQ</sequence>
<feature type="transmembrane region" description="Helical" evidence="8">
    <location>
        <begin position="74"/>
        <end position="99"/>
    </location>
</feature>
<dbReference type="Pfam" id="PF03773">
    <property type="entry name" value="ArsP_1"/>
    <property type="match status" value="1"/>
</dbReference>
<feature type="transmembrane region" description="Helical" evidence="8">
    <location>
        <begin position="187"/>
        <end position="205"/>
    </location>
</feature>
<keyword evidence="5 8" id="KW-1133">Transmembrane helix</keyword>
<comment type="similarity">
    <text evidence="2">Belongs to the UPF0718 family.</text>
</comment>
<feature type="transmembrane region" description="Helical" evidence="8">
    <location>
        <begin position="120"/>
        <end position="141"/>
    </location>
</feature>
<evidence type="ECO:0000256" key="3">
    <source>
        <dbReference type="ARBA" id="ARBA00022475"/>
    </source>
</evidence>
<dbReference type="InterPro" id="IPR005524">
    <property type="entry name" value="DUF318"/>
</dbReference>
<evidence type="ECO:0000256" key="4">
    <source>
        <dbReference type="ARBA" id="ARBA00022692"/>
    </source>
</evidence>
<evidence type="ECO:0008006" key="11">
    <source>
        <dbReference type="Google" id="ProtNLM"/>
    </source>
</evidence>
<gene>
    <name evidence="9" type="ORF">C8P63_10958</name>
</gene>
<feature type="transmembrane region" description="Helical" evidence="8">
    <location>
        <begin position="316"/>
        <end position="334"/>
    </location>
</feature>
<keyword evidence="10" id="KW-1185">Reference proteome</keyword>
<dbReference type="InterPro" id="IPR052923">
    <property type="entry name" value="UPF0718"/>
</dbReference>
<evidence type="ECO:0000256" key="6">
    <source>
        <dbReference type="ARBA" id="ARBA00023136"/>
    </source>
</evidence>
<reference evidence="9 10" key="1">
    <citation type="submission" date="2018-04" db="EMBL/GenBank/DDBJ databases">
        <title>Genomic Encyclopedia of Archaeal and Bacterial Type Strains, Phase II (KMG-II): from individual species to whole genera.</title>
        <authorList>
            <person name="Goeker M."/>
        </authorList>
    </citation>
    <scope>NUCLEOTIDE SEQUENCE [LARGE SCALE GENOMIC DNA]</scope>
    <source>
        <strain evidence="9 10">DSM 45787</strain>
    </source>
</reference>
<proteinExistence type="inferred from homology"/>
<evidence type="ECO:0000313" key="10">
    <source>
        <dbReference type="Proteomes" id="UP000244240"/>
    </source>
</evidence>